<dbReference type="AlphaFoldDB" id="A0A832SLL4"/>
<reference evidence="2" key="1">
    <citation type="journal article" date="2020" name="bioRxiv">
        <title>A rank-normalized archaeal taxonomy based on genome phylogeny resolves widespread incomplete and uneven classifications.</title>
        <authorList>
            <person name="Rinke C."/>
            <person name="Chuvochina M."/>
            <person name="Mussig A.J."/>
            <person name="Chaumeil P.-A."/>
            <person name="Waite D.W."/>
            <person name="Whitman W.B."/>
            <person name="Parks D.H."/>
            <person name="Hugenholtz P."/>
        </authorList>
    </citation>
    <scope>NUCLEOTIDE SEQUENCE</scope>
    <source>
        <strain evidence="2">UBA8876</strain>
    </source>
</reference>
<keyword evidence="1" id="KW-1133">Transmembrane helix</keyword>
<feature type="transmembrane region" description="Helical" evidence="1">
    <location>
        <begin position="38"/>
        <end position="58"/>
    </location>
</feature>
<evidence type="ECO:0000313" key="3">
    <source>
        <dbReference type="Proteomes" id="UP000600774"/>
    </source>
</evidence>
<dbReference type="EMBL" id="DUJU01000185">
    <property type="protein sequence ID" value="HIH95562.1"/>
    <property type="molecule type" value="Genomic_DNA"/>
</dbReference>
<comment type="caution">
    <text evidence="2">The sequence shown here is derived from an EMBL/GenBank/DDBJ whole genome shotgun (WGS) entry which is preliminary data.</text>
</comment>
<dbReference type="RefSeq" id="WP_011020822.1">
    <property type="nucleotide sequence ID" value="NZ_DUJU01000185.1"/>
</dbReference>
<organism evidence="2 3">
    <name type="scientific">Methanosarcina acetivorans</name>
    <dbReference type="NCBI Taxonomy" id="2214"/>
    <lineage>
        <taxon>Archaea</taxon>
        <taxon>Methanobacteriati</taxon>
        <taxon>Methanobacteriota</taxon>
        <taxon>Stenosarchaea group</taxon>
        <taxon>Methanomicrobia</taxon>
        <taxon>Methanosarcinales</taxon>
        <taxon>Methanosarcinaceae</taxon>
        <taxon>Methanosarcina</taxon>
    </lineage>
</organism>
<proteinExistence type="predicted"/>
<name>A0A832SLL4_9EURY</name>
<evidence type="ECO:0000313" key="2">
    <source>
        <dbReference type="EMBL" id="HIH95562.1"/>
    </source>
</evidence>
<gene>
    <name evidence="2" type="ORF">HA338_16650</name>
</gene>
<dbReference type="Proteomes" id="UP000600774">
    <property type="component" value="Unassembled WGS sequence"/>
</dbReference>
<protein>
    <submittedName>
        <fullName evidence="2">Uncharacterized protein</fullName>
    </submittedName>
</protein>
<keyword evidence="1" id="KW-0812">Transmembrane</keyword>
<feature type="transmembrane region" description="Helical" evidence="1">
    <location>
        <begin position="6"/>
        <end position="22"/>
    </location>
</feature>
<accession>A0A832SLL4</accession>
<sequence>MEGTATGIAVGIVAGVSLGAFLDSKEKPEKFNKRESKLLIMVVIATLILVLSTAFMAYSGMLNFLKSPFCIFLDVLKICGEDFF</sequence>
<dbReference type="GeneID" id="1472670"/>
<evidence type="ECO:0000256" key="1">
    <source>
        <dbReference type="SAM" id="Phobius"/>
    </source>
</evidence>
<keyword evidence="1" id="KW-0472">Membrane</keyword>